<dbReference type="AlphaFoldDB" id="A0A221P665"/>
<protein>
    <recommendedName>
        <fullName evidence="1">Acetyl xylan esterase domain-containing protein</fullName>
    </recommendedName>
</protein>
<dbReference type="GO" id="GO:0005976">
    <property type="term" value="P:polysaccharide metabolic process"/>
    <property type="evidence" value="ECO:0007669"/>
    <property type="project" value="TreeGrafter"/>
</dbReference>
<dbReference type="SUPFAM" id="SSF53474">
    <property type="entry name" value="alpha/beta-Hydrolases"/>
    <property type="match status" value="1"/>
</dbReference>
<sequence>MDVPFRCGVPRAEVLTDRHPHWETGMFLKTHRGRKANVLRALSYFDGVHFAARGRAPALFSTALEDQACPPSTAFATFNAWAHTDKAIKVYDFNDRQGGGPYQDAEQVR</sequence>
<reference evidence="2 3" key="1">
    <citation type="submission" date="2017-07" db="EMBL/GenBank/DDBJ databases">
        <title>Genome sequence of Streptomyces pluripotens MUSC 137T.</title>
        <authorList>
            <person name="Ser H.-L."/>
            <person name="Lee L.-H."/>
        </authorList>
    </citation>
    <scope>NUCLEOTIDE SEQUENCE [LARGE SCALE GENOMIC DNA]</scope>
    <source>
        <strain evidence="2 3">MUSC 137</strain>
    </source>
</reference>
<proteinExistence type="predicted"/>
<feature type="domain" description="Acetyl xylan esterase" evidence="1">
    <location>
        <begin position="2"/>
        <end position="108"/>
    </location>
</feature>
<dbReference type="Gene3D" id="3.40.50.1820">
    <property type="entry name" value="alpha/beta hydrolase"/>
    <property type="match status" value="1"/>
</dbReference>
<dbReference type="OrthoDB" id="9770528at2"/>
<dbReference type="Proteomes" id="UP000031501">
    <property type="component" value="Chromosome"/>
</dbReference>
<dbReference type="PANTHER" id="PTHR40111:SF1">
    <property type="entry name" value="CEPHALOSPORIN-C DEACETYLASE"/>
    <property type="match status" value="1"/>
</dbReference>
<dbReference type="InterPro" id="IPR029058">
    <property type="entry name" value="AB_hydrolase_fold"/>
</dbReference>
<evidence type="ECO:0000259" key="1">
    <source>
        <dbReference type="Pfam" id="PF05448"/>
    </source>
</evidence>
<dbReference type="KEGG" id="splu:LK06_030260"/>
<gene>
    <name evidence="2" type="ORF">LK07_31445</name>
</gene>
<dbReference type="Pfam" id="PF05448">
    <property type="entry name" value="AXE1"/>
    <property type="match status" value="1"/>
</dbReference>
<dbReference type="STRING" id="1355015.LK06_030260"/>
<evidence type="ECO:0000313" key="3">
    <source>
        <dbReference type="Proteomes" id="UP000031501"/>
    </source>
</evidence>
<dbReference type="PANTHER" id="PTHR40111">
    <property type="entry name" value="CEPHALOSPORIN-C DEACETYLASE"/>
    <property type="match status" value="1"/>
</dbReference>
<dbReference type="GO" id="GO:0052689">
    <property type="term" value="F:carboxylic ester hydrolase activity"/>
    <property type="evidence" value="ECO:0007669"/>
    <property type="project" value="TreeGrafter"/>
</dbReference>
<accession>A0A221P665</accession>
<organism evidence="2 3">
    <name type="scientific">Streptomyces pluripotens</name>
    <dbReference type="NCBI Taxonomy" id="1355015"/>
    <lineage>
        <taxon>Bacteria</taxon>
        <taxon>Bacillati</taxon>
        <taxon>Actinomycetota</taxon>
        <taxon>Actinomycetes</taxon>
        <taxon>Kitasatosporales</taxon>
        <taxon>Streptomycetaceae</taxon>
        <taxon>Streptomyces</taxon>
    </lineage>
</organism>
<dbReference type="InterPro" id="IPR039069">
    <property type="entry name" value="CE7"/>
</dbReference>
<dbReference type="EMBL" id="CP022433">
    <property type="protein sequence ID" value="ASN27793.1"/>
    <property type="molecule type" value="Genomic_DNA"/>
</dbReference>
<dbReference type="InterPro" id="IPR008391">
    <property type="entry name" value="AXE1_dom"/>
</dbReference>
<evidence type="ECO:0000313" key="2">
    <source>
        <dbReference type="EMBL" id="ASN27793.1"/>
    </source>
</evidence>
<name>A0A221P665_9ACTN</name>
<keyword evidence="3" id="KW-1185">Reference proteome</keyword>